<dbReference type="PANTHER" id="PTHR43872">
    <property type="entry name" value="MONOOXYGENASE, PUTATIVE (AFU_ORTHOLOGUE AFUA_8G02570)-RELATED"/>
    <property type="match status" value="1"/>
</dbReference>
<keyword evidence="4" id="KW-0274">FAD</keyword>
<dbReference type="Pfam" id="PF00743">
    <property type="entry name" value="FMO-like"/>
    <property type="match status" value="1"/>
</dbReference>
<dbReference type="GO" id="GO:0050660">
    <property type="term" value="F:flavin adenine dinucleotide binding"/>
    <property type="evidence" value="ECO:0007669"/>
    <property type="project" value="InterPro"/>
</dbReference>
<evidence type="ECO:0000256" key="5">
    <source>
        <dbReference type="ARBA" id="ARBA00022857"/>
    </source>
</evidence>
<sequence length="491" mass="55987">MSDDTEYKDVVIIGAGLSGIGAACYLKRNCPSKTFSIIEARSSIGGTWDLFKYPGVRSDSDMYTLGYKFKPWEGAKAIADGPSILNYIVETANENNILDKINFNKTLVEASWNSNNQNWQLTIQDSITEKQKRIDCNFLYMCAGYYSYSNPHSPEFPDIGKFEGEVIHPQLWPKDVIYENKNIIVIGSGATAVTLVPELATKAKKVTMLQRSPTYMISRPSEDWFANLMKSLFPKKLAYSITRARNILFQEYIYKKSRRHPNKVKKKLVDGVIKELGNEVDIEKHFTPSYAPWDQRLCLIPDSNFFNVVKNKTANVVTDKIKSFDAKGIQLESKNRLDADIIITATGLNLQLMGGARVKVDNEDVDFSKLWTYKGVMVSSVPNFVSIFGYINASWTLRADLISEWVCNLLNHMDDTESTSVVPKTTDDHLMSARSWIGDFSSGYMERAMKDFPKQSDTQPWINSQDYRREKKLFNQPFHNDQDLVFSKRII</sequence>
<dbReference type="Pfam" id="PF13450">
    <property type="entry name" value="NAD_binding_8"/>
    <property type="match status" value="1"/>
</dbReference>
<dbReference type="InterPro" id="IPR051820">
    <property type="entry name" value="FAD-binding_MO"/>
</dbReference>
<dbReference type="PANTHER" id="PTHR43872:SF1">
    <property type="entry name" value="MONOOXYGENASE, PUTATIVE (AFU_ORTHOLOGUE AFUA_8G02570)-RELATED"/>
    <property type="match status" value="1"/>
</dbReference>
<comment type="similarity">
    <text evidence="2">Belongs to the FAD-binding monooxygenase family.</text>
</comment>
<keyword evidence="6" id="KW-0560">Oxidoreductase</keyword>
<dbReference type="AlphaFoldDB" id="A0A520LJW9"/>
<comment type="cofactor">
    <cofactor evidence="1">
        <name>FAD</name>
        <dbReference type="ChEBI" id="CHEBI:57692"/>
    </cofactor>
</comment>
<evidence type="ECO:0000256" key="2">
    <source>
        <dbReference type="ARBA" id="ARBA00010139"/>
    </source>
</evidence>
<keyword evidence="3" id="KW-0285">Flavoprotein</keyword>
<dbReference type="FunFam" id="3.50.50.60:FF:000228">
    <property type="entry name" value="FAD-containing monooxygenase EthA"/>
    <property type="match status" value="1"/>
</dbReference>
<dbReference type="Gene3D" id="3.50.50.60">
    <property type="entry name" value="FAD/NAD(P)-binding domain"/>
    <property type="match status" value="3"/>
</dbReference>
<dbReference type="InterPro" id="IPR036188">
    <property type="entry name" value="FAD/NAD-bd_sf"/>
</dbReference>
<evidence type="ECO:0000256" key="1">
    <source>
        <dbReference type="ARBA" id="ARBA00001974"/>
    </source>
</evidence>
<evidence type="ECO:0000256" key="4">
    <source>
        <dbReference type="ARBA" id="ARBA00022827"/>
    </source>
</evidence>
<dbReference type="SUPFAM" id="SSF51905">
    <property type="entry name" value="FAD/NAD(P)-binding domain"/>
    <property type="match status" value="2"/>
</dbReference>
<accession>A0A520LJW9</accession>
<dbReference type="GO" id="GO:0050661">
    <property type="term" value="F:NADP binding"/>
    <property type="evidence" value="ECO:0007669"/>
    <property type="project" value="InterPro"/>
</dbReference>
<gene>
    <name evidence="8" type="ORF">EVB02_03990</name>
</gene>
<name>A0A520LJW9_9GAMM</name>
<proteinExistence type="inferred from homology"/>
<dbReference type="PRINTS" id="PR00469">
    <property type="entry name" value="PNDRDTASEII"/>
</dbReference>
<comment type="caution">
    <text evidence="8">The sequence shown here is derived from an EMBL/GenBank/DDBJ whole genome shotgun (WGS) entry which is preliminary data.</text>
</comment>
<dbReference type="InterPro" id="IPR020946">
    <property type="entry name" value="Flavin_mOase-like"/>
</dbReference>
<keyword evidence="7" id="KW-0503">Monooxygenase</keyword>
<evidence type="ECO:0000313" key="9">
    <source>
        <dbReference type="Proteomes" id="UP000318148"/>
    </source>
</evidence>
<evidence type="ECO:0000256" key="7">
    <source>
        <dbReference type="ARBA" id="ARBA00023033"/>
    </source>
</evidence>
<protein>
    <submittedName>
        <fullName evidence="8">NAD(P)/FAD-dependent oxidoreductase</fullName>
    </submittedName>
</protein>
<evidence type="ECO:0000256" key="6">
    <source>
        <dbReference type="ARBA" id="ARBA00023002"/>
    </source>
</evidence>
<dbReference type="EMBL" id="SHBO01000058">
    <property type="protein sequence ID" value="RZO04423.1"/>
    <property type="molecule type" value="Genomic_DNA"/>
</dbReference>
<organism evidence="8 9">
    <name type="scientific">SAR92 clade bacterium</name>
    <dbReference type="NCBI Taxonomy" id="2315479"/>
    <lineage>
        <taxon>Bacteria</taxon>
        <taxon>Pseudomonadati</taxon>
        <taxon>Pseudomonadota</taxon>
        <taxon>Gammaproteobacteria</taxon>
        <taxon>Cellvibrionales</taxon>
        <taxon>Porticoccaceae</taxon>
        <taxon>SAR92 clade</taxon>
    </lineage>
</organism>
<dbReference type="GO" id="GO:0004499">
    <property type="term" value="F:N,N-dimethylaniline monooxygenase activity"/>
    <property type="evidence" value="ECO:0007669"/>
    <property type="project" value="InterPro"/>
</dbReference>
<evidence type="ECO:0000313" key="8">
    <source>
        <dbReference type="EMBL" id="RZO04423.1"/>
    </source>
</evidence>
<evidence type="ECO:0000256" key="3">
    <source>
        <dbReference type="ARBA" id="ARBA00022630"/>
    </source>
</evidence>
<reference evidence="8 9" key="1">
    <citation type="submission" date="2019-02" db="EMBL/GenBank/DDBJ databases">
        <title>Prokaryotic population dynamics and viral predation in marine succession experiment using metagenomics: the confinement effect.</title>
        <authorList>
            <person name="Haro-Moreno J.M."/>
            <person name="Rodriguez-Valera F."/>
            <person name="Lopez-Perez M."/>
        </authorList>
    </citation>
    <scope>NUCLEOTIDE SEQUENCE [LARGE SCALE GENOMIC DNA]</scope>
    <source>
        <strain evidence="8">MED-G169</strain>
    </source>
</reference>
<dbReference type="Proteomes" id="UP000318148">
    <property type="component" value="Unassembled WGS sequence"/>
</dbReference>
<keyword evidence="5" id="KW-0521">NADP</keyword>